<dbReference type="GO" id="GO:0043565">
    <property type="term" value="F:sequence-specific DNA binding"/>
    <property type="evidence" value="ECO:0007669"/>
    <property type="project" value="InterPro"/>
</dbReference>
<evidence type="ECO:0000256" key="3">
    <source>
        <dbReference type="ARBA" id="ARBA00023163"/>
    </source>
</evidence>
<feature type="transmembrane region" description="Helical" evidence="4">
    <location>
        <begin position="88"/>
        <end position="108"/>
    </location>
</feature>
<feature type="transmembrane region" description="Helical" evidence="4">
    <location>
        <begin position="56"/>
        <end position="76"/>
    </location>
</feature>
<dbReference type="AlphaFoldDB" id="A0A6N8KXZ4"/>
<keyword evidence="4" id="KW-0472">Membrane</keyword>
<dbReference type="SMART" id="SM00342">
    <property type="entry name" value="HTH_ARAC"/>
    <property type="match status" value="1"/>
</dbReference>
<sequence length="361" mass="42208">MVLLLAVVILQFFISWLYLHKRSMKEEKGKLLYLILSCSLSVLFIEALIPKHDSSLLLFYSGTLSVCVLNLSAIYLRLVLVEQRTSGYLIFLACSPMVLLMVFLILYLSYQNQILESSVYYYLDLLFLKAKNLILLVVLAYELILLASFRKKWACCFSALDGQVGLMFVLLKLSLVLLVLGNSLLKGQEAIVEFPVLSTALLFFFGTYYQLYFNKIHLSLIRYRKYIFRRENRAIGLPRLSVVRSHKFYLNLCDKWMQEKYLFRMKNFHIRDLANMLNLNVAELQEILLEGLDMSFDDYLNMFRLRYFMENCSELDGSGASILRLAGEAGFSSKYKFYRTFKKHYRMNPKQYLAKTIYSVS</sequence>
<dbReference type="SUPFAM" id="SSF46689">
    <property type="entry name" value="Homeodomain-like"/>
    <property type="match status" value="1"/>
</dbReference>
<feature type="transmembrane region" description="Helical" evidence="4">
    <location>
        <begin position="120"/>
        <end position="144"/>
    </location>
</feature>
<accession>A0A6N8KXZ4</accession>
<keyword evidence="2" id="KW-0238">DNA-binding</keyword>
<evidence type="ECO:0000256" key="2">
    <source>
        <dbReference type="ARBA" id="ARBA00023125"/>
    </source>
</evidence>
<keyword evidence="1" id="KW-0805">Transcription regulation</keyword>
<keyword evidence="7" id="KW-1185">Reference proteome</keyword>
<evidence type="ECO:0000256" key="4">
    <source>
        <dbReference type="SAM" id="Phobius"/>
    </source>
</evidence>
<keyword evidence="4" id="KW-0812">Transmembrane</keyword>
<evidence type="ECO:0000313" key="7">
    <source>
        <dbReference type="Proteomes" id="UP000435036"/>
    </source>
</evidence>
<reference evidence="6 7" key="1">
    <citation type="submission" date="2019-12" db="EMBL/GenBank/DDBJ databases">
        <authorList>
            <person name="Dong K."/>
        </authorList>
    </citation>
    <scope>NUCLEOTIDE SEQUENCE [LARGE SCALE GENOMIC DNA]</scope>
    <source>
        <strain evidence="6 7">JCM 31225</strain>
    </source>
</reference>
<feature type="domain" description="HTH araC/xylS-type" evidence="5">
    <location>
        <begin position="251"/>
        <end position="355"/>
    </location>
</feature>
<dbReference type="PROSITE" id="PS01124">
    <property type="entry name" value="HTH_ARAC_FAMILY_2"/>
    <property type="match status" value="1"/>
</dbReference>
<evidence type="ECO:0000313" key="6">
    <source>
        <dbReference type="EMBL" id="MVZ62340.1"/>
    </source>
</evidence>
<keyword evidence="3" id="KW-0804">Transcription</keyword>
<dbReference type="Pfam" id="PF12833">
    <property type="entry name" value="HTH_18"/>
    <property type="match status" value="1"/>
</dbReference>
<feature type="transmembrane region" description="Helical" evidence="4">
    <location>
        <begin position="164"/>
        <end position="185"/>
    </location>
</feature>
<organism evidence="6 7">
    <name type="scientific">Sphingobacterium humi</name>
    <dbReference type="NCBI Taxonomy" id="1796905"/>
    <lineage>
        <taxon>Bacteria</taxon>
        <taxon>Pseudomonadati</taxon>
        <taxon>Bacteroidota</taxon>
        <taxon>Sphingobacteriia</taxon>
        <taxon>Sphingobacteriales</taxon>
        <taxon>Sphingobacteriaceae</taxon>
        <taxon>Sphingobacterium</taxon>
    </lineage>
</organism>
<name>A0A6N8KXZ4_9SPHI</name>
<evidence type="ECO:0000259" key="5">
    <source>
        <dbReference type="PROSITE" id="PS01124"/>
    </source>
</evidence>
<dbReference type="InterPro" id="IPR018060">
    <property type="entry name" value="HTH_AraC"/>
</dbReference>
<keyword evidence="4" id="KW-1133">Transmembrane helix</keyword>
<dbReference type="EMBL" id="WSQA01000006">
    <property type="protein sequence ID" value="MVZ62340.1"/>
    <property type="molecule type" value="Genomic_DNA"/>
</dbReference>
<dbReference type="InterPro" id="IPR009057">
    <property type="entry name" value="Homeodomain-like_sf"/>
</dbReference>
<dbReference type="PANTHER" id="PTHR43280">
    <property type="entry name" value="ARAC-FAMILY TRANSCRIPTIONAL REGULATOR"/>
    <property type="match status" value="1"/>
</dbReference>
<feature type="transmembrane region" description="Helical" evidence="4">
    <location>
        <begin position="192"/>
        <end position="212"/>
    </location>
</feature>
<proteinExistence type="predicted"/>
<comment type="caution">
    <text evidence="6">The sequence shown here is derived from an EMBL/GenBank/DDBJ whole genome shotgun (WGS) entry which is preliminary data.</text>
</comment>
<gene>
    <name evidence="6" type="ORF">GQF63_09930</name>
</gene>
<protein>
    <submittedName>
        <fullName evidence="6">Helix-turn-helix domain-containing protein</fullName>
    </submittedName>
</protein>
<evidence type="ECO:0000256" key="1">
    <source>
        <dbReference type="ARBA" id="ARBA00023015"/>
    </source>
</evidence>
<dbReference type="PANTHER" id="PTHR43280:SF2">
    <property type="entry name" value="HTH-TYPE TRANSCRIPTIONAL REGULATOR EXSA"/>
    <property type="match status" value="1"/>
</dbReference>
<feature type="transmembrane region" description="Helical" evidence="4">
    <location>
        <begin position="31"/>
        <end position="49"/>
    </location>
</feature>
<dbReference type="Gene3D" id="1.10.10.60">
    <property type="entry name" value="Homeodomain-like"/>
    <property type="match status" value="1"/>
</dbReference>
<dbReference type="Proteomes" id="UP000435036">
    <property type="component" value="Unassembled WGS sequence"/>
</dbReference>
<dbReference type="GO" id="GO:0003700">
    <property type="term" value="F:DNA-binding transcription factor activity"/>
    <property type="evidence" value="ECO:0007669"/>
    <property type="project" value="InterPro"/>
</dbReference>